<sequence>MLSIVVKDRRRAIDRLEAAIGTYQRLLGLILKEDKGGGTVTDSNNFSNDKAAEISKFLPGNVTSVYNVSSEKSKQ</sequence>
<comment type="caution">
    <text evidence="1">The sequence shown here is derived from an EMBL/GenBank/DDBJ whole genome shotgun (WGS) entry which is preliminary data.</text>
</comment>
<accession>A0A7J7MG87</accession>
<evidence type="ECO:0000313" key="1">
    <source>
        <dbReference type="EMBL" id="KAF6153800.1"/>
    </source>
</evidence>
<dbReference type="AlphaFoldDB" id="A0A7J7MG87"/>
<name>A0A7J7MG87_9MAGN</name>
<gene>
    <name evidence="1" type="ORF">GIB67_001033</name>
</gene>
<dbReference type="Proteomes" id="UP000541444">
    <property type="component" value="Unassembled WGS sequence"/>
</dbReference>
<proteinExistence type="predicted"/>
<protein>
    <submittedName>
        <fullName evidence="1">Uncharacterized protein</fullName>
    </submittedName>
</protein>
<keyword evidence="2" id="KW-1185">Reference proteome</keyword>
<dbReference type="EMBL" id="JACGCM010001557">
    <property type="protein sequence ID" value="KAF6153800.1"/>
    <property type="molecule type" value="Genomic_DNA"/>
</dbReference>
<reference evidence="1 2" key="1">
    <citation type="journal article" date="2020" name="IScience">
        <title>Genome Sequencing of the Endangered Kingdonia uniflora (Circaeasteraceae, Ranunculales) Reveals Potential Mechanisms of Evolutionary Specialization.</title>
        <authorList>
            <person name="Sun Y."/>
            <person name="Deng T."/>
            <person name="Zhang A."/>
            <person name="Moore M.J."/>
            <person name="Landis J.B."/>
            <person name="Lin N."/>
            <person name="Zhang H."/>
            <person name="Zhang X."/>
            <person name="Huang J."/>
            <person name="Zhang X."/>
            <person name="Sun H."/>
            <person name="Wang H."/>
        </authorList>
    </citation>
    <scope>NUCLEOTIDE SEQUENCE [LARGE SCALE GENOMIC DNA]</scope>
    <source>
        <strain evidence="1">TB1705</strain>
        <tissue evidence="1">Leaf</tissue>
    </source>
</reference>
<organism evidence="1 2">
    <name type="scientific">Kingdonia uniflora</name>
    <dbReference type="NCBI Taxonomy" id="39325"/>
    <lineage>
        <taxon>Eukaryota</taxon>
        <taxon>Viridiplantae</taxon>
        <taxon>Streptophyta</taxon>
        <taxon>Embryophyta</taxon>
        <taxon>Tracheophyta</taxon>
        <taxon>Spermatophyta</taxon>
        <taxon>Magnoliopsida</taxon>
        <taxon>Ranunculales</taxon>
        <taxon>Circaeasteraceae</taxon>
        <taxon>Kingdonia</taxon>
    </lineage>
</organism>
<evidence type="ECO:0000313" key="2">
    <source>
        <dbReference type="Proteomes" id="UP000541444"/>
    </source>
</evidence>